<sequence>MKLVWMMVVPPQYLKVDLEGLSQRVRIQEKRHKLS</sequence>
<protein>
    <submittedName>
        <fullName evidence="1">Uncharacterized protein</fullName>
    </submittedName>
</protein>
<proteinExistence type="predicted"/>
<dbReference type="EMBL" id="GBRH01205032">
    <property type="protein sequence ID" value="JAD92863.1"/>
    <property type="molecule type" value="Transcribed_RNA"/>
</dbReference>
<evidence type="ECO:0000313" key="1">
    <source>
        <dbReference type="EMBL" id="JAD92863.1"/>
    </source>
</evidence>
<reference evidence="1" key="2">
    <citation type="journal article" date="2015" name="Data Brief">
        <title>Shoot transcriptome of the giant reed, Arundo donax.</title>
        <authorList>
            <person name="Barrero R.A."/>
            <person name="Guerrero F.D."/>
            <person name="Moolhuijzen P."/>
            <person name="Goolsby J.A."/>
            <person name="Tidwell J."/>
            <person name="Bellgard S.E."/>
            <person name="Bellgard M.I."/>
        </authorList>
    </citation>
    <scope>NUCLEOTIDE SEQUENCE</scope>
    <source>
        <tissue evidence="1">Shoot tissue taken approximately 20 cm above the soil surface</tissue>
    </source>
</reference>
<organism evidence="1">
    <name type="scientific">Arundo donax</name>
    <name type="common">Giant reed</name>
    <name type="synonym">Donax arundinaceus</name>
    <dbReference type="NCBI Taxonomy" id="35708"/>
    <lineage>
        <taxon>Eukaryota</taxon>
        <taxon>Viridiplantae</taxon>
        <taxon>Streptophyta</taxon>
        <taxon>Embryophyta</taxon>
        <taxon>Tracheophyta</taxon>
        <taxon>Spermatophyta</taxon>
        <taxon>Magnoliopsida</taxon>
        <taxon>Liliopsida</taxon>
        <taxon>Poales</taxon>
        <taxon>Poaceae</taxon>
        <taxon>PACMAD clade</taxon>
        <taxon>Arundinoideae</taxon>
        <taxon>Arundineae</taxon>
        <taxon>Arundo</taxon>
    </lineage>
</organism>
<dbReference type="AlphaFoldDB" id="A0A0A9E1G6"/>
<name>A0A0A9E1G6_ARUDO</name>
<accession>A0A0A9E1G6</accession>
<reference evidence="1" key="1">
    <citation type="submission" date="2014-09" db="EMBL/GenBank/DDBJ databases">
        <authorList>
            <person name="Magalhaes I.L.F."/>
            <person name="Oliveira U."/>
            <person name="Santos F.R."/>
            <person name="Vidigal T.H.D.A."/>
            <person name="Brescovit A.D."/>
            <person name="Santos A.J."/>
        </authorList>
    </citation>
    <scope>NUCLEOTIDE SEQUENCE</scope>
    <source>
        <tissue evidence="1">Shoot tissue taken approximately 20 cm above the soil surface</tissue>
    </source>
</reference>